<feature type="signal peptide" evidence="3">
    <location>
        <begin position="1"/>
        <end position="23"/>
    </location>
</feature>
<keyword evidence="3" id="KW-0732">Signal</keyword>
<comment type="caution">
    <text evidence="4">The sequence shown here is derived from an EMBL/GenBank/DDBJ whole genome shotgun (WGS) entry which is preliminary data.</text>
</comment>
<feature type="compositionally biased region" description="Acidic residues" evidence="2">
    <location>
        <begin position="372"/>
        <end position="382"/>
    </location>
</feature>
<keyword evidence="1" id="KW-0175">Coiled coil</keyword>
<accession>A0A4Q7DIY1</accession>
<reference evidence="4 5" key="1">
    <citation type="submission" date="2018-10" db="EMBL/GenBank/DDBJ databases">
        <title>An updated phylogeny of the Alphaproteobacteria reveals that the parasitic Rickettsiales and Holosporales have independent origins.</title>
        <authorList>
            <person name="Munoz-Gomez S.A."/>
            <person name="Hess S."/>
            <person name="Burger G."/>
            <person name="Lang B.F."/>
            <person name="Susko E."/>
            <person name="Slamovits C.H."/>
            <person name="Roger A.J."/>
        </authorList>
    </citation>
    <scope>NUCLEOTIDE SEQUENCE [LARGE SCALE GENOMIC DNA]</scope>
    <source>
        <strain evidence="4">HOLO01</strain>
    </source>
</reference>
<keyword evidence="5" id="KW-1185">Reference proteome</keyword>
<feature type="coiled-coil region" evidence="1">
    <location>
        <begin position="205"/>
        <end position="232"/>
    </location>
</feature>
<feature type="chain" id="PRO_5020505661" evidence="3">
    <location>
        <begin position="24"/>
        <end position="420"/>
    </location>
</feature>
<dbReference type="AlphaFoldDB" id="A0A4Q7DIY1"/>
<feature type="compositionally biased region" description="Basic and acidic residues" evidence="2">
    <location>
        <begin position="321"/>
        <end position="354"/>
    </location>
</feature>
<name>A0A4Q7DIY1_9PROT</name>
<evidence type="ECO:0000313" key="4">
    <source>
        <dbReference type="EMBL" id="RZI46941.1"/>
    </source>
</evidence>
<evidence type="ECO:0000313" key="5">
    <source>
        <dbReference type="Proteomes" id="UP000293550"/>
    </source>
</evidence>
<evidence type="ECO:0000256" key="1">
    <source>
        <dbReference type="SAM" id="Coils"/>
    </source>
</evidence>
<gene>
    <name evidence="4" type="ORF">EQU50_01575</name>
</gene>
<organism evidence="4 5">
    <name type="scientific">Candidatus Finniella inopinata</name>
    <dbReference type="NCBI Taxonomy" id="1696036"/>
    <lineage>
        <taxon>Bacteria</taxon>
        <taxon>Pseudomonadati</taxon>
        <taxon>Pseudomonadota</taxon>
        <taxon>Alphaproteobacteria</taxon>
        <taxon>Holosporales</taxon>
        <taxon>Candidatus Paracaedibacteraceae</taxon>
        <taxon>Candidatus Finniella</taxon>
    </lineage>
</organism>
<protein>
    <submittedName>
        <fullName evidence="4">Uncharacterized protein</fullName>
    </submittedName>
</protein>
<sequence>MKFLKNIAMAAALSTMLSAGAMASVDFELEANGSKASKLNFTADLFEASVKNDGTKFGAGSSEAAREILDSVSAEIIKLAKEADSTKNDNDIIALVKTNAAAEVLNLNINASTAKNNLKNVVSLKPAVRTFAESIVAKLGLKDKDVAAIEAMSISADWNTIKSYKTETGETLESLASDSKTAKGKMIGTHTLAQINANLKNFVEHAKQKADRDALEAERDHHKSEYARIKAAHDVLAAAPKEDPAQKASHEALTSLEATLKKAGLADASELPGYKANDGAGNLKALCTLVIELSTSNGDKDAVIADLTKKLVAAEAAASKAPDKKEDKKEKKEEKKEGGDNRKMPNLDAKKKIDTSSAAAANDSKKKRTTSDDDSSESESEDEGHQGANSLAALKLKATAEGMSVTEYADAEGLNLSDYK</sequence>
<dbReference type="Proteomes" id="UP000293550">
    <property type="component" value="Unassembled WGS sequence"/>
</dbReference>
<evidence type="ECO:0000256" key="2">
    <source>
        <dbReference type="SAM" id="MobiDB-lite"/>
    </source>
</evidence>
<evidence type="ECO:0000256" key="3">
    <source>
        <dbReference type="SAM" id="SignalP"/>
    </source>
</evidence>
<dbReference type="RefSeq" id="WP_130153411.1">
    <property type="nucleotide sequence ID" value="NZ_SCFB01000002.1"/>
</dbReference>
<feature type="region of interest" description="Disordered" evidence="2">
    <location>
        <begin position="315"/>
        <end position="393"/>
    </location>
</feature>
<proteinExistence type="predicted"/>
<dbReference type="EMBL" id="SCFB01000002">
    <property type="protein sequence ID" value="RZI46941.1"/>
    <property type="molecule type" value="Genomic_DNA"/>
</dbReference>